<keyword evidence="7" id="KW-0206">Cytoskeleton</keyword>
<dbReference type="GO" id="GO:0060271">
    <property type="term" value="P:cilium assembly"/>
    <property type="evidence" value="ECO:0007669"/>
    <property type="project" value="InterPro"/>
</dbReference>
<organism evidence="11 12">
    <name type="scientific">Planoprotostelium fungivorum</name>
    <dbReference type="NCBI Taxonomy" id="1890364"/>
    <lineage>
        <taxon>Eukaryota</taxon>
        <taxon>Amoebozoa</taxon>
        <taxon>Evosea</taxon>
        <taxon>Variosea</taxon>
        <taxon>Cavosteliida</taxon>
        <taxon>Cavosteliaceae</taxon>
        <taxon>Planoprotostelium</taxon>
    </lineage>
</organism>
<feature type="region of interest" description="Disordered" evidence="10">
    <location>
        <begin position="334"/>
        <end position="355"/>
    </location>
</feature>
<dbReference type="GO" id="GO:0043015">
    <property type="term" value="F:gamma-tubulin binding"/>
    <property type="evidence" value="ECO:0007669"/>
    <property type="project" value="InterPro"/>
</dbReference>
<keyword evidence="6 9" id="KW-0175">Coiled coil</keyword>
<keyword evidence="5" id="KW-0802">TPR repeat</keyword>
<evidence type="ECO:0000256" key="10">
    <source>
        <dbReference type="SAM" id="MobiDB-lite"/>
    </source>
</evidence>
<dbReference type="AlphaFoldDB" id="A0A2P6NFA5"/>
<accession>A0A2P6NFA5</accession>
<evidence type="ECO:0000256" key="8">
    <source>
        <dbReference type="ARBA" id="ARBA00025273"/>
    </source>
</evidence>
<dbReference type="GO" id="GO:0070507">
    <property type="term" value="P:regulation of microtubule cytoskeleton organization"/>
    <property type="evidence" value="ECO:0007669"/>
    <property type="project" value="InterPro"/>
</dbReference>
<feature type="compositionally biased region" description="Basic and acidic residues" evidence="10">
    <location>
        <begin position="338"/>
        <end position="352"/>
    </location>
</feature>
<dbReference type="GO" id="GO:0005813">
    <property type="term" value="C:centrosome"/>
    <property type="evidence" value="ECO:0007669"/>
    <property type="project" value="UniProtKB-SubCell"/>
</dbReference>
<dbReference type="EMBL" id="MDYQ01000099">
    <property type="protein sequence ID" value="PRP82643.1"/>
    <property type="molecule type" value="Genomic_DNA"/>
</dbReference>
<comment type="subunit">
    <text evidence="2">Directly interacts with tubulin-gamma; this interaction determines centrosomal localization.</text>
</comment>
<evidence type="ECO:0000256" key="7">
    <source>
        <dbReference type="ARBA" id="ARBA00023212"/>
    </source>
</evidence>
<name>A0A2P6NFA5_9EUKA</name>
<keyword evidence="12" id="KW-1185">Reference proteome</keyword>
<dbReference type="Proteomes" id="UP000241769">
    <property type="component" value="Unassembled WGS sequence"/>
</dbReference>
<gene>
    <name evidence="11" type="ORF">PROFUN_09754</name>
</gene>
<feature type="coiled-coil region" evidence="9">
    <location>
        <begin position="154"/>
        <end position="223"/>
    </location>
</feature>
<evidence type="ECO:0000256" key="3">
    <source>
        <dbReference type="ARBA" id="ARBA00018408"/>
    </source>
</evidence>
<evidence type="ECO:0000256" key="4">
    <source>
        <dbReference type="ARBA" id="ARBA00022490"/>
    </source>
</evidence>
<comment type="subcellular location">
    <subcellularLocation>
        <location evidence="1">Cytoplasm</location>
        <location evidence="1">Cytoskeleton</location>
        <location evidence="1">Microtubule organizing center</location>
        <location evidence="1">Centrosome</location>
    </subcellularLocation>
</comment>
<protein>
    <recommendedName>
        <fullName evidence="3">Centrosomal protein of 70 kDa</fullName>
    </recommendedName>
</protein>
<dbReference type="PANTHER" id="PTHR14594">
    <property type="entry name" value="CENTROSOMAL PROTEIN OF 70 KDA"/>
    <property type="match status" value="1"/>
</dbReference>
<evidence type="ECO:0000313" key="11">
    <source>
        <dbReference type="EMBL" id="PRP82643.1"/>
    </source>
</evidence>
<keyword evidence="4" id="KW-0963">Cytoplasm</keyword>
<sequence length="703" mass="81998">MDTPNDITLDLENVNIAEEISFHNGDASTICYGSPLPNRPISEFLKVSSQKPFRRSIREIENEIEAIEARRGNLARKLNLTNDENASFSSDRNRSTRSSTRLPLSDITNRSVIPTPYTTKDHFRHEHANELLRRNGFEPLPEKIMNQDIYVQAISRILESYEKMDNECKEWKEKVNTQNVQIELLNTRIENVETMHRDVSRSLENAEDRIQQLKESQSISEQNLKEKISHLEFVNHTLKHKMTQWTHKYQTKEKEADSYRDRLHDMVKQAEKKTTEDRQVFMDIAQRPPSTTGNKSVQDNRTLRIISMYEKNRRVMESDLSFLRREVANLNGQLFVNPHDKNPPKDKEDTANKGRVAALEKQTEECKKKNQLLIEENENLKIEIRSLPTLSQWRQEQEKRRQAEEALKKLINGRGEERTIQTTRDKIQHDKLLHKIRQKSNTVPDLVWKGIVEDLCVQLGISDVTVLCSRIDQLIHGGKRFIELESFFSQVQEIVQYDAIDLLPQMALPDVIRTLWSWTHSMSQMKSLKSEHDDVMHELKKRKKDSKESMGVQIRDLVELEDRHLASGEMLLRAEEMKDVGPAEMYRVVVRHVQELFGIPNVEGILPGLSSVFRSWTEAKNALKALRSALGKDENSSFNSCLNEIERLLDTRRQSPETSHPLERREEDLIHHQIIIELCHLFQVEDVRLPSLCKRYSNVTNLF</sequence>
<comment type="caution">
    <text evidence="11">The sequence shown here is derived from an EMBL/GenBank/DDBJ whole genome shotgun (WGS) entry which is preliminary data.</text>
</comment>
<reference evidence="11 12" key="1">
    <citation type="journal article" date="2018" name="Genome Biol. Evol.">
        <title>Multiple Roots of Fruiting Body Formation in Amoebozoa.</title>
        <authorList>
            <person name="Hillmann F."/>
            <person name="Forbes G."/>
            <person name="Novohradska S."/>
            <person name="Ferling I."/>
            <person name="Riege K."/>
            <person name="Groth M."/>
            <person name="Westermann M."/>
            <person name="Marz M."/>
            <person name="Spaller T."/>
            <person name="Winckler T."/>
            <person name="Schaap P."/>
            <person name="Glockner G."/>
        </authorList>
    </citation>
    <scope>NUCLEOTIDE SEQUENCE [LARGE SCALE GENOMIC DNA]</scope>
    <source>
        <strain evidence="11 12">Jena</strain>
    </source>
</reference>
<evidence type="ECO:0000256" key="9">
    <source>
        <dbReference type="SAM" id="Coils"/>
    </source>
</evidence>
<feature type="coiled-coil region" evidence="9">
    <location>
        <begin position="57"/>
        <end position="84"/>
    </location>
</feature>
<evidence type="ECO:0000256" key="1">
    <source>
        <dbReference type="ARBA" id="ARBA00004300"/>
    </source>
</evidence>
<dbReference type="OrthoDB" id="2020926at2759"/>
<dbReference type="InParanoid" id="A0A2P6NFA5"/>
<dbReference type="PANTHER" id="PTHR14594:SF1">
    <property type="entry name" value="CENTROSOMAL PROTEIN OF 70 KDA"/>
    <property type="match status" value="1"/>
</dbReference>
<dbReference type="InterPro" id="IPR037692">
    <property type="entry name" value="CEP70"/>
</dbReference>
<evidence type="ECO:0000256" key="2">
    <source>
        <dbReference type="ARBA" id="ARBA00011832"/>
    </source>
</evidence>
<evidence type="ECO:0000256" key="6">
    <source>
        <dbReference type="ARBA" id="ARBA00023054"/>
    </source>
</evidence>
<comment type="function">
    <text evidence="8">Plays a role in the organization of both preexisting and nascent microtubules in interphase cells. During mitosis, required for the organization and orientation of the mitotic spindle.</text>
</comment>
<evidence type="ECO:0000313" key="12">
    <source>
        <dbReference type="Proteomes" id="UP000241769"/>
    </source>
</evidence>
<evidence type="ECO:0000256" key="5">
    <source>
        <dbReference type="ARBA" id="ARBA00022803"/>
    </source>
</evidence>
<proteinExistence type="predicted"/>